<dbReference type="Pfam" id="PF04230">
    <property type="entry name" value="PS_pyruv_trans"/>
    <property type="match status" value="1"/>
</dbReference>
<name>A0A3N5Z5S9_9ALTE</name>
<evidence type="ECO:0000313" key="3">
    <source>
        <dbReference type="Proteomes" id="UP000275281"/>
    </source>
</evidence>
<reference evidence="2 3" key="1">
    <citation type="submission" date="2018-11" db="EMBL/GenBank/DDBJ databases">
        <authorList>
            <person name="Ye M.-Q."/>
            <person name="Du Z.-J."/>
        </authorList>
    </citation>
    <scope>NUCLEOTIDE SEQUENCE [LARGE SCALE GENOMIC DNA]</scope>
    <source>
        <strain evidence="2 3">U0105</strain>
    </source>
</reference>
<dbReference type="Proteomes" id="UP000275281">
    <property type="component" value="Unassembled WGS sequence"/>
</dbReference>
<accession>A0A3N5Z5S9</accession>
<dbReference type="AlphaFoldDB" id="A0A3N5Z5S9"/>
<comment type="caution">
    <text evidence="2">The sequence shown here is derived from an EMBL/GenBank/DDBJ whole genome shotgun (WGS) entry which is preliminary data.</text>
</comment>
<protein>
    <submittedName>
        <fullName evidence="2">Succinoglycan biosynthesis protein exov</fullName>
    </submittedName>
</protein>
<keyword evidence="3" id="KW-1185">Reference proteome</keyword>
<dbReference type="InterPro" id="IPR007345">
    <property type="entry name" value="Polysacch_pyruvyl_Trfase"/>
</dbReference>
<organism evidence="2 3">
    <name type="scientific">Alteromonas sediminis</name>
    <dbReference type="NCBI Taxonomy" id="2259342"/>
    <lineage>
        <taxon>Bacteria</taxon>
        <taxon>Pseudomonadati</taxon>
        <taxon>Pseudomonadota</taxon>
        <taxon>Gammaproteobacteria</taxon>
        <taxon>Alteromonadales</taxon>
        <taxon>Alteromonadaceae</taxon>
        <taxon>Alteromonas/Salinimonas group</taxon>
        <taxon>Alteromonas</taxon>
    </lineage>
</organism>
<proteinExistence type="predicted"/>
<dbReference type="RefSeq" id="WP_124028355.1">
    <property type="nucleotide sequence ID" value="NZ_JBHRSN010000007.1"/>
</dbReference>
<feature type="domain" description="Polysaccharide pyruvyl transferase" evidence="1">
    <location>
        <begin position="70"/>
        <end position="184"/>
    </location>
</feature>
<dbReference type="OrthoDB" id="9803627at2"/>
<sequence>MKLYYWESTHGNVGDDINPWLWKRLLPGKFDDNENLLFIGIGTLLNHHIPIADRYIVATSGFGYGEEPKIDERWEFLAVRGKRTIEALNLPDETLTLDGAYLLSKYIDISGIDKTDDISYIPHVFSMEKADWDHFSRLTNVNVIDPRLAVEDFIIKLAKSRAVICEAMHGAIIADTFGIPWLPVKMYDHINENKWLDWTESFDLGIEFNYLKPIWIGDKKKSKKVQFKNKIKRNLIGMNLFSGKFDAPPPKASKDEDLKRLANELKNIQKKEFYLCDRDLMNSKLNTLIELLSDKFDTEIKFTKVILNP</sequence>
<dbReference type="EMBL" id="RPOK01000004">
    <property type="protein sequence ID" value="RPJ65724.1"/>
    <property type="molecule type" value="Genomic_DNA"/>
</dbReference>
<gene>
    <name evidence="2" type="ORF">DRW07_12975</name>
</gene>
<evidence type="ECO:0000313" key="2">
    <source>
        <dbReference type="EMBL" id="RPJ65724.1"/>
    </source>
</evidence>
<evidence type="ECO:0000259" key="1">
    <source>
        <dbReference type="Pfam" id="PF04230"/>
    </source>
</evidence>